<dbReference type="EMBL" id="JFKE01000004">
    <property type="protein sequence ID" value="KAJ55725.1"/>
    <property type="molecule type" value="Genomic_DNA"/>
</dbReference>
<dbReference type="RefSeq" id="WP_035259614.1">
    <property type="nucleotide sequence ID" value="NZ_JFKE01000004.1"/>
</dbReference>
<evidence type="ECO:0008006" key="3">
    <source>
        <dbReference type="Google" id="ProtNLM"/>
    </source>
</evidence>
<dbReference type="STRING" id="1454373.ACMU_13645"/>
<comment type="caution">
    <text evidence="1">The sequence shown here is derived from an EMBL/GenBank/DDBJ whole genome shotgun (WGS) entry which is preliminary data.</text>
</comment>
<keyword evidence="2" id="KW-1185">Reference proteome</keyword>
<dbReference type="Proteomes" id="UP000026249">
    <property type="component" value="Unassembled WGS sequence"/>
</dbReference>
<sequence>MHIILGLIAIAGAAYVWAVRIRNAADIAGELTDVASDVLSAARRFGFRRGRNQHPVDALEDSTVAIAGAGIAFLELGGLPSKEQHQALVIAVRKHLNLQAEDAEEAIVLGRWLMTQSDGPAPGFTRLVRRLRKLDALGGFEPLLQVLGDTGKACAPLSEEQREAIDEVSTVFGVR</sequence>
<organism evidence="1 2">
    <name type="scientific">Actibacterium mucosum KCTC 23349</name>
    <dbReference type="NCBI Taxonomy" id="1454373"/>
    <lineage>
        <taxon>Bacteria</taxon>
        <taxon>Pseudomonadati</taxon>
        <taxon>Pseudomonadota</taxon>
        <taxon>Alphaproteobacteria</taxon>
        <taxon>Rhodobacterales</taxon>
        <taxon>Roseobacteraceae</taxon>
        <taxon>Actibacterium</taxon>
    </lineage>
</organism>
<gene>
    <name evidence="1" type="ORF">ACMU_13645</name>
</gene>
<reference evidence="1 2" key="1">
    <citation type="submission" date="2014-03" db="EMBL/GenBank/DDBJ databases">
        <title>Draft Genome Sequence of Actibacterium mucosum KCTC 23349, a Marine Alphaproteobacterium with Complex Ionic Requirements Isolated from Mediterranean Seawater at Malvarrosa Beach, Valencia, Spain.</title>
        <authorList>
            <person name="Arahal D.R."/>
            <person name="Shao Z."/>
            <person name="Lai Q."/>
            <person name="Pujalte M.J."/>
        </authorList>
    </citation>
    <scope>NUCLEOTIDE SEQUENCE [LARGE SCALE GENOMIC DNA]</scope>
    <source>
        <strain evidence="1 2">KCTC 23349</strain>
    </source>
</reference>
<accession>A0A037ZGZ0</accession>
<dbReference type="AlphaFoldDB" id="A0A037ZGZ0"/>
<name>A0A037ZGZ0_9RHOB</name>
<evidence type="ECO:0000313" key="1">
    <source>
        <dbReference type="EMBL" id="KAJ55725.1"/>
    </source>
</evidence>
<dbReference type="OrthoDB" id="8478875at2"/>
<proteinExistence type="predicted"/>
<protein>
    <recommendedName>
        <fullName evidence="3">Co-chaperone DjlA N-terminal domain-containing protein</fullName>
    </recommendedName>
</protein>
<evidence type="ECO:0000313" key="2">
    <source>
        <dbReference type="Proteomes" id="UP000026249"/>
    </source>
</evidence>